<dbReference type="EMBL" id="NHTK01005110">
    <property type="protein sequence ID" value="PPQ82852.1"/>
    <property type="molecule type" value="Genomic_DNA"/>
</dbReference>
<name>A0A409WWG5_9AGAR</name>
<proteinExistence type="predicted"/>
<accession>A0A409WWG5</accession>
<gene>
    <name evidence="2" type="ORF">CVT24_007465</name>
</gene>
<dbReference type="OrthoDB" id="3205788at2759"/>
<keyword evidence="3" id="KW-1185">Reference proteome</keyword>
<feature type="region of interest" description="Disordered" evidence="1">
    <location>
        <begin position="293"/>
        <end position="345"/>
    </location>
</feature>
<evidence type="ECO:0000313" key="3">
    <source>
        <dbReference type="Proteomes" id="UP000284842"/>
    </source>
</evidence>
<dbReference type="STRING" id="181874.A0A409WWG5"/>
<comment type="caution">
    <text evidence="2">The sequence shown here is derived from an EMBL/GenBank/DDBJ whole genome shotgun (WGS) entry which is preliminary data.</text>
</comment>
<feature type="region of interest" description="Disordered" evidence="1">
    <location>
        <begin position="389"/>
        <end position="419"/>
    </location>
</feature>
<dbReference type="AlphaFoldDB" id="A0A409WWG5"/>
<dbReference type="InParanoid" id="A0A409WWG5"/>
<evidence type="ECO:0000256" key="1">
    <source>
        <dbReference type="SAM" id="MobiDB-lite"/>
    </source>
</evidence>
<organism evidence="2 3">
    <name type="scientific">Panaeolus cyanescens</name>
    <dbReference type="NCBI Taxonomy" id="181874"/>
    <lineage>
        <taxon>Eukaryota</taxon>
        <taxon>Fungi</taxon>
        <taxon>Dikarya</taxon>
        <taxon>Basidiomycota</taxon>
        <taxon>Agaricomycotina</taxon>
        <taxon>Agaricomycetes</taxon>
        <taxon>Agaricomycetidae</taxon>
        <taxon>Agaricales</taxon>
        <taxon>Agaricineae</taxon>
        <taxon>Galeropsidaceae</taxon>
        <taxon>Panaeolus</taxon>
    </lineage>
</organism>
<feature type="non-terminal residue" evidence="2">
    <location>
        <position position="451"/>
    </location>
</feature>
<protein>
    <submittedName>
        <fullName evidence="2">Uncharacterized protein</fullName>
    </submittedName>
</protein>
<dbReference type="Proteomes" id="UP000284842">
    <property type="component" value="Unassembled WGS sequence"/>
</dbReference>
<feature type="compositionally biased region" description="Low complexity" evidence="1">
    <location>
        <begin position="408"/>
        <end position="419"/>
    </location>
</feature>
<feature type="compositionally biased region" description="Polar residues" evidence="1">
    <location>
        <begin position="389"/>
        <end position="406"/>
    </location>
</feature>
<evidence type="ECO:0000313" key="2">
    <source>
        <dbReference type="EMBL" id="PPQ82852.1"/>
    </source>
</evidence>
<feature type="compositionally biased region" description="Low complexity" evidence="1">
    <location>
        <begin position="298"/>
        <end position="341"/>
    </location>
</feature>
<sequence>MELSCNAFGFEVVEDGNDTLWEPVTSESDVETFINDNWQFEAEEEDPIRICEDALNKMNGLIDELDSSPPIAADLLGNPLCKQVERTLDLMRPYPGDPTWEARDHDRFWVTQINNEELIVVDNVTGDEEVLPIKLALRPGFMMGRWYAIKRTQKTRVRVKPLPRWHKALYEPEFCYAKNIAWRLKNREEFEESFRAKGYKKYDWKRFSVELDEKIDTYHVWDQELDFVFDISIEAARDPRTNITRWYYRRLSKEFLRAIQLAFDESEDWGLTRGHAPPSTLHSARTMVSSAKIKIKKNSSSSQPQPPSASSTEASNISSSSSSNSSIPVTSSNSTNPTSPSATDLIPPIAILNDTASNPQFNNNAPTLTTAPITNPTAPVQALTDIGQQHVNNPTADPGSSTTETMGSPALSATSPTPSVTIDVGNNAIGALQQSLSNFEIASAAANTPAQ</sequence>
<reference evidence="2 3" key="1">
    <citation type="journal article" date="2018" name="Evol. Lett.">
        <title>Horizontal gene cluster transfer increased hallucinogenic mushroom diversity.</title>
        <authorList>
            <person name="Reynolds H.T."/>
            <person name="Vijayakumar V."/>
            <person name="Gluck-Thaler E."/>
            <person name="Korotkin H.B."/>
            <person name="Matheny P.B."/>
            <person name="Slot J.C."/>
        </authorList>
    </citation>
    <scope>NUCLEOTIDE SEQUENCE [LARGE SCALE GENOMIC DNA]</scope>
    <source>
        <strain evidence="2 3">2629</strain>
    </source>
</reference>